<feature type="region of interest" description="Disordered" evidence="1">
    <location>
        <begin position="1"/>
        <end position="59"/>
    </location>
</feature>
<feature type="transmembrane region" description="Helical" evidence="2">
    <location>
        <begin position="184"/>
        <end position="205"/>
    </location>
</feature>
<sequence>MSSSPDRETPPDNASAGGTGAPSGLPPGADQDPASAMPAGAASGPSSQPGPESGPEPDRDAGLSAFWRRRFALIDRAGGWDGQRLANPKALTSWELVRVQVNIWALLFGCLYYLFKGMWKKGLVFLPISLIIGNVSYFLGLPMFSAAFVAAVPCAVFANGDYYRFRRFGETMWPVVRVLDRVAVLLPSSLGAVFLTMALFTVLGIEQEYSCSSERVTEGLRDLLHEKWDVPRSGLSVENIRTVGEGFTPGSLACGALVRGVVPEAPMVTFYVLEKGEGFGDITISVVGR</sequence>
<organism evidence="3 4">
    <name type="scientific">Phaeovibrio sulfidiphilus</name>
    <dbReference type="NCBI Taxonomy" id="1220600"/>
    <lineage>
        <taxon>Bacteria</taxon>
        <taxon>Pseudomonadati</taxon>
        <taxon>Pseudomonadota</taxon>
        <taxon>Alphaproteobacteria</taxon>
        <taxon>Rhodospirillales</taxon>
        <taxon>Rhodospirillaceae</taxon>
        <taxon>Phaeovibrio</taxon>
    </lineage>
</organism>
<protein>
    <submittedName>
        <fullName evidence="3">DUF2628 domain-containing protein</fullName>
    </submittedName>
</protein>
<keyword evidence="4" id="KW-1185">Reference proteome</keyword>
<evidence type="ECO:0000313" key="4">
    <source>
        <dbReference type="Proteomes" id="UP000631034"/>
    </source>
</evidence>
<gene>
    <name evidence="3" type="ORF">IHV25_05090</name>
</gene>
<dbReference type="RefSeq" id="WP_192534031.1">
    <property type="nucleotide sequence ID" value="NZ_JACZHT010000003.1"/>
</dbReference>
<feature type="compositionally biased region" description="Basic and acidic residues" evidence="1">
    <location>
        <begin position="1"/>
        <end position="10"/>
    </location>
</feature>
<proteinExistence type="predicted"/>
<dbReference type="EMBL" id="JACZHT010000003">
    <property type="protein sequence ID" value="MBE1237019.1"/>
    <property type="molecule type" value="Genomic_DNA"/>
</dbReference>
<dbReference type="Pfam" id="PF10947">
    <property type="entry name" value="DUF2628"/>
    <property type="match status" value="1"/>
</dbReference>
<dbReference type="Proteomes" id="UP000631034">
    <property type="component" value="Unassembled WGS sequence"/>
</dbReference>
<feature type="compositionally biased region" description="Low complexity" evidence="1">
    <location>
        <begin position="33"/>
        <end position="53"/>
    </location>
</feature>
<reference evidence="3" key="1">
    <citation type="submission" date="2020-10" db="EMBL/GenBank/DDBJ databases">
        <title>Genome sequence of the unusual species of purple photosynthetic bacteria, Phaeovibrio sulfidiphilus DSM 23193, type strain.</title>
        <authorList>
            <person name="Kyndt J.A."/>
            <person name="Meyer T.E."/>
        </authorList>
    </citation>
    <scope>NUCLEOTIDE SEQUENCE</scope>
    <source>
        <strain evidence="3">DSM 23193</strain>
    </source>
</reference>
<evidence type="ECO:0000313" key="3">
    <source>
        <dbReference type="EMBL" id="MBE1237019.1"/>
    </source>
</evidence>
<dbReference type="AlphaFoldDB" id="A0A8J6YV74"/>
<name>A0A8J6YV74_9PROT</name>
<evidence type="ECO:0000256" key="1">
    <source>
        <dbReference type="SAM" id="MobiDB-lite"/>
    </source>
</evidence>
<evidence type="ECO:0000256" key="2">
    <source>
        <dbReference type="SAM" id="Phobius"/>
    </source>
</evidence>
<feature type="transmembrane region" description="Helical" evidence="2">
    <location>
        <begin position="122"/>
        <end position="139"/>
    </location>
</feature>
<accession>A0A8J6YV74</accession>
<keyword evidence="2" id="KW-0472">Membrane</keyword>
<comment type="caution">
    <text evidence="3">The sequence shown here is derived from an EMBL/GenBank/DDBJ whole genome shotgun (WGS) entry which is preliminary data.</text>
</comment>
<keyword evidence="2" id="KW-0812">Transmembrane</keyword>
<dbReference type="InterPro" id="IPR024399">
    <property type="entry name" value="DUF2628"/>
</dbReference>
<feature type="transmembrane region" description="Helical" evidence="2">
    <location>
        <begin position="97"/>
        <end position="115"/>
    </location>
</feature>
<keyword evidence="2" id="KW-1133">Transmembrane helix</keyword>